<accession>A0ABU1NW09</accession>
<evidence type="ECO:0000259" key="1">
    <source>
        <dbReference type="SMART" id="SM00245"/>
    </source>
</evidence>
<protein>
    <submittedName>
        <fullName evidence="2">C-terminal processing protease CtpA/Prc</fullName>
    </submittedName>
</protein>
<dbReference type="Pfam" id="PF11918">
    <property type="entry name" value="Peptidase_S41_N"/>
    <property type="match status" value="1"/>
</dbReference>
<dbReference type="InterPro" id="IPR029045">
    <property type="entry name" value="ClpP/crotonase-like_dom_sf"/>
</dbReference>
<keyword evidence="2" id="KW-0645">Protease</keyword>
<feature type="domain" description="Tail specific protease" evidence="1">
    <location>
        <begin position="93"/>
        <end position="292"/>
    </location>
</feature>
<dbReference type="Gene3D" id="3.90.226.10">
    <property type="entry name" value="2-enoyl-CoA Hydratase, Chain A, domain 1"/>
    <property type="match status" value="1"/>
</dbReference>
<dbReference type="GO" id="GO:0008233">
    <property type="term" value="F:peptidase activity"/>
    <property type="evidence" value="ECO:0007669"/>
    <property type="project" value="UniProtKB-KW"/>
</dbReference>
<dbReference type="GO" id="GO:0006508">
    <property type="term" value="P:proteolysis"/>
    <property type="evidence" value="ECO:0007669"/>
    <property type="project" value="UniProtKB-KW"/>
</dbReference>
<dbReference type="PANTHER" id="PTHR11261:SF3">
    <property type="entry name" value="RETINOL-BINDING PROTEIN 3"/>
    <property type="match status" value="1"/>
</dbReference>
<dbReference type="PANTHER" id="PTHR11261">
    <property type="entry name" value="INTERPHOTORECEPTOR RETINOID-BINDING PROTEIN"/>
    <property type="match status" value="1"/>
</dbReference>
<gene>
    <name evidence="2" type="ORF">J2736_002837</name>
</gene>
<keyword evidence="2" id="KW-0378">Hydrolase</keyword>
<organism evidence="2 3">
    <name type="scientific">Paenibacillus qinlingensis</name>
    <dbReference type="NCBI Taxonomy" id="1837343"/>
    <lineage>
        <taxon>Bacteria</taxon>
        <taxon>Bacillati</taxon>
        <taxon>Bacillota</taxon>
        <taxon>Bacilli</taxon>
        <taxon>Bacillales</taxon>
        <taxon>Paenibacillaceae</taxon>
        <taxon>Paenibacillus</taxon>
    </lineage>
</organism>
<dbReference type="Pfam" id="PF03572">
    <property type="entry name" value="Peptidase_S41"/>
    <property type="match status" value="1"/>
</dbReference>
<sequence length="337" mass="37902">MLHDVKLSIEMKTETLESLLQLLDDFYVFPDVANNIRTEFSQKVVNGSYHEVTTASAFCELVTKDLRAISKDKHLNVCWSKDVLPPRKVEESTAEFPESLKTQFMLDNYGFAKVERLPGNIGYLELHSFVPPEFAGETAVSAMNFLANTSGLMIDLRKNRGGSSFMVVLLASYLLESTHAVAISEYYWRHYKITQSFWNMPYVSGKRFGGKKPVCILTSEQTFSGAEEFAYSLQALKRASVIGETTGGGANPGWMHRINDHFEVFIPNAHAINPITKDSWEGKGVTPDIEVSQEDAFEAAYITLLKQGLEQMMDHPIPGQDKLSKEIRTTLENLIKK</sequence>
<dbReference type="RefSeq" id="WP_310499219.1">
    <property type="nucleotide sequence ID" value="NZ_JAVDSB010000004.1"/>
</dbReference>
<comment type="caution">
    <text evidence="2">The sequence shown here is derived from an EMBL/GenBank/DDBJ whole genome shotgun (WGS) entry which is preliminary data.</text>
</comment>
<keyword evidence="3" id="KW-1185">Reference proteome</keyword>
<proteinExistence type="predicted"/>
<dbReference type="SMART" id="SM00245">
    <property type="entry name" value="TSPc"/>
    <property type="match status" value="1"/>
</dbReference>
<name>A0ABU1NW09_9BACL</name>
<reference evidence="2 3" key="1">
    <citation type="submission" date="2023-07" db="EMBL/GenBank/DDBJ databases">
        <title>Sorghum-associated microbial communities from plants grown in Nebraska, USA.</title>
        <authorList>
            <person name="Schachtman D."/>
        </authorList>
    </citation>
    <scope>NUCLEOTIDE SEQUENCE [LARGE SCALE GENOMIC DNA]</scope>
    <source>
        <strain evidence="2 3">CC258</strain>
    </source>
</reference>
<evidence type="ECO:0000313" key="2">
    <source>
        <dbReference type="EMBL" id="MDR6551648.1"/>
    </source>
</evidence>
<dbReference type="EMBL" id="JAVDSB010000004">
    <property type="protein sequence ID" value="MDR6551648.1"/>
    <property type="molecule type" value="Genomic_DNA"/>
</dbReference>
<dbReference type="Gene3D" id="3.30.750.44">
    <property type="match status" value="1"/>
</dbReference>
<dbReference type="InterPro" id="IPR005151">
    <property type="entry name" value="Tail-specific_protease"/>
</dbReference>
<dbReference type="Proteomes" id="UP001267290">
    <property type="component" value="Unassembled WGS sequence"/>
</dbReference>
<evidence type="ECO:0000313" key="3">
    <source>
        <dbReference type="Proteomes" id="UP001267290"/>
    </source>
</evidence>
<dbReference type="SUPFAM" id="SSF52096">
    <property type="entry name" value="ClpP/crotonase"/>
    <property type="match status" value="1"/>
</dbReference>
<dbReference type="CDD" id="cd07563">
    <property type="entry name" value="Peptidase_S41_IRBP"/>
    <property type="match status" value="1"/>
</dbReference>